<proteinExistence type="predicted"/>
<evidence type="ECO:0000313" key="3">
    <source>
        <dbReference type="EMBL" id="KAF1936715.1"/>
    </source>
</evidence>
<dbReference type="PANTHER" id="PTHR10996:SF281">
    <property type="entry name" value="D-ISOMER SPECIFIC 2-HYDROXYACID DEHYDROGENASE NAD-BINDING DOMAIN-CONTAINING PROTEIN-RELATED"/>
    <property type="match status" value="1"/>
</dbReference>
<sequence length="231" mass="25482">DQELIQHLSKTCRISASAGARYDWAHIITLSKTDKMATGITYCNGGRASSEAVADMAIWHILSVFRNLIWSAEAATVADTKKSDEAEKAINAMFYEISDMLVEADCMVPATPFFGEKLITAECFPKFKKGRRFVNIARGKLVDENSLVDAQKRGHIFAAGLDVHENEPYVHPEFCKMRDVSLTFHNADGAWDTAAGFERLAMENIEALLLQGRALTPVNAHLVEAKTGSES</sequence>
<protein>
    <submittedName>
        <fullName evidence="3">NAD(P)-binding protein</fullName>
    </submittedName>
</protein>
<dbReference type="OrthoDB" id="9991913at2759"/>
<evidence type="ECO:0000259" key="2">
    <source>
        <dbReference type="Pfam" id="PF02826"/>
    </source>
</evidence>
<organism evidence="3 4">
    <name type="scientific">Clathrospora elynae</name>
    <dbReference type="NCBI Taxonomy" id="706981"/>
    <lineage>
        <taxon>Eukaryota</taxon>
        <taxon>Fungi</taxon>
        <taxon>Dikarya</taxon>
        <taxon>Ascomycota</taxon>
        <taxon>Pezizomycotina</taxon>
        <taxon>Dothideomycetes</taxon>
        <taxon>Pleosporomycetidae</taxon>
        <taxon>Pleosporales</taxon>
        <taxon>Diademaceae</taxon>
        <taxon>Clathrospora</taxon>
    </lineage>
</organism>
<feature type="domain" description="D-isomer specific 2-hydroxyacid dehydrogenase NAD-binding" evidence="2">
    <location>
        <begin position="78"/>
        <end position="187"/>
    </location>
</feature>
<feature type="non-terminal residue" evidence="3">
    <location>
        <position position="1"/>
    </location>
</feature>
<dbReference type="InterPro" id="IPR050223">
    <property type="entry name" value="D-isomer_2-hydroxyacid_DH"/>
</dbReference>
<dbReference type="PANTHER" id="PTHR10996">
    <property type="entry name" value="2-HYDROXYACID DEHYDROGENASE-RELATED"/>
    <property type="match status" value="1"/>
</dbReference>
<dbReference type="Pfam" id="PF02826">
    <property type="entry name" value="2-Hacid_dh_C"/>
    <property type="match status" value="1"/>
</dbReference>
<dbReference type="EMBL" id="ML976173">
    <property type="protein sequence ID" value="KAF1936715.1"/>
    <property type="molecule type" value="Genomic_DNA"/>
</dbReference>
<dbReference type="Gene3D" id="3.40.50.720">
    <property type="entry name" value="NAD(P)-binding Rossmann-like Domain"/>
    <property type="match status" value="2"/>
</dbReference>
<dbReference type="Proteomes" id="UP000800038">
    <property type="component" value="Unassembled WGS sequence"/>
</dbReference>
<evidence type="ECO:0000313" key="4">
    <source>
        <dbReference type="Proteomes" id="UP000800038"/>
    </source>
</evidence>
<keyword evidence="1" id="KW-0560">Oxidoreductase</keyword>
<dbReference type="PROSITE" id="PS00671">
    <property type="entry name" value="D_2_HYDROXYACID_DH_3"/>
    <property type="match status" value="1"/>
</dbReference>
<name>A0A6A5S801_9PLEO</name>
<dbReference type="InterPro" id="IPR029753">
    <property type="entry name" value="D-isomer_DH_CS"/>
</dbReference>
<gene>
    <name evidence="3" type="ORF">EJ02DRAFT_479246</name>
</gene>
<reference evidence="3" key="1">
    <citation type="journal article" date="2020" name="Stud. Mycol.">
        <title>101 Dothideomycetes genomes: a test case for predicting lifestyles and emergence of pathogens.</title>
        <authorList>
            <person name="Haridas S."/>
            <person name="Albert R."/>
            <person name="Binder M."/>
            <person name="Bloem J."/>
            <person name="Labutti K."/>
            <person name="Salamov A."/>
            <person name="Andreopoulos B."/>
            <person name="Baker S."/>
            <person name="Barry K."/>
            <person name="Bills G."/>
            <person name="Bluhm B."/>
            <person name="Cannon C."/>
            <person name="Castanera R."/>
            <person name="Culley D."/>
            <person name="Daum C."/>
            <person name="Ezra D."/>
            <person name="Gonzalez J."/>
            <person name="Henrissat B."/>
            <person name="Kuo A."/>
            <person name="Liang C."/>
            <person name="Lipzen A."/>
            <person name="Lutzoni F."/>
            <person name="Magnuson J."/>
            <person name="Mondo S."/>
            <person name="Nolan M."/>
            <person name="Ohm R."/>
            <person name="Pangilinan J."/>
            <person name="Park H.-J."/>
            <person name="Ramirez L."/>
            <person name="Alfaro M."/>
            <person name="Sun H."/>
            <person name="Tritt A."/>
            <person name="Yoshinaga Y."/>
            <person name="Zwiers L.-H."/>
            <person name="Turgeon B."/>
            <person name="Goodwin S."/>
            <person name="Spatafora J."/>
            <person name="Crous P."/>
            <person name="Grigoriev I."/>
        </authorList>
    </citation>
    <scope>NUCLEOTIDE SEQUENCE</scope>
    <source>
        <strain evidence="3">CBS 161.51</strain>
    </source>
</reference>
<accession>A0A6A5S801</accession>
<dbReference type="GO" id="GO:0051287">
    <property type="term" value="F:NAD binding"/>
    <property type="evidence" value="ECO:0007669"/>
    <property type="project" value="InterPro"/>
</dbReference>
<dbReference type="InterPro" id="IPR036291">
    <property type="entry name" value="NAD(P)-bd_dom_sf"/>
</dbReference>
<dbReference type="GO" id="GO:0005829">
    <property type="term" value="C:cytosol"/>
    <property type="evidence" value="ECO:0007669"/>
    <property type="project" value="TreeGrafter"/>
</dbReference>
<evidence type="ECO:0000256" key="1">
    <source>
        <dbReference type="ARBA" id="ARBA00023002"/>
    </source>
</evidence>
<dbReference type="GO" id="GO:0016618">
    <property type="term" value="F:hydroxypyruvate reductase [NAD(P)H] activity"/>
    <property type="evidence" value="ECO:0007669"/>
    <property type="project" value="TreeGrafter"/>
</dbReference>
<dbReference type="InterPro" id="IPR006140">
    <property type="entry name" value="D-isomer_DH_NAD-bd"/>
</dbReference>
<dbReference type="SUPFAM" id="SSF52283">
    <property type="entry name" value="Formate/glycerate dehydrogenase catalytic domain-like"/>
    <property type="match status" value="1"/>
</dbReference>
<dbReference type="AlphaFoldDB" id="A0A6A5S801"/>
<keyword evidence="4" id="KW-1185">Reference proteome</keyword>
<dbReference type="SUPFAM" id="SSF51735">
    <property type="entry name" value="NAD(P)-binding Rossmann-fold domains"/>
    <property type="match status" value="1"/>
</dbReference>
<dbReference type="GO" id="GO:0030267">
    <property type="term" value="F:glyoxylate reductase (NADPH) activity"/>
    <property type="evidence" value="ECO:0007669"/>
    <property type="project" value="TreeGrafter"/>
</dbReference>